<comment type="caution">
    <text evidence="1">The sequence shown here is derived from an EMBL/GenBank/DDBJ whole genome shotgun (WGS) entry which is preliminary data.</text>
</comment>
<keyword evidence="2" id="KW-1185">Reference proteome</keyword>
<evidence type="ECO:0000313" key="1">
    <source>
        <dbReference type="EMBL" id="GAA4881330.1"/>
    </source>
</evidence>
<organism evidence="1 2">
    <name type="scientific">Ferrimonas pelagia</name>
    <dbReference type="NCBI Taxonomy" id="1177826"/>
    <lineage>
        <taxon>Bacteria</taxon>
        <taxon>Pseudomonadati</taxon>
        <taxon>Pseudomonadota</taxon>
        <taxon>Gammaproteobacteria</taxon>
        <taxon>Alteromonadales</taxon>
        <taxon>Ferrimonadaceae</taxon>
        <taxon>Ferrimonas</taxon>
    </lineage>
</organism>
<dbReference type="InterPro" id="IPR019587">
    <property type="entry name" value="Polyketide_cyclase/dehydratase"/>
</dbReference>
<dbReference type="Pfam" id="PF10604">
    <property type="entry name" value="Polyketide_cyc2"/>
    <property type="match status" value="1"/>
</dbReference>
<dbReference type="Gene3D" id="3.30.530.20">
    <property type="match status" value="1"/>
</dbReference>
<name>A0ABP9EK63_9GAMM</name>
<evidence type="ECO:0000313" key="2">
    <source>
        <dbReference type="Proteomes" id="UP001499988"/>
    </source>
</evidence>
<dbReference type="CDD" id="cd07818">
    <property type="entry name" value="SRPBCC_1"/>
    <property type="match status" value="1"/>
</dbReference>
<protein>
    <submittedName>
        <fullName evidence="1">SRPBCC family protein</fullName>
    </submittedName>
</protein>
<gene>
    <name evidence="1" type="ORF">GCM10023333_14340</name>
</gene>
<dbReference type="InterPro" id="IPR023393">
    <property type="entry name" value="START-like_dom_sf"/>
</dbReference>
<accession>A0ABP9EK63</accession>
<sequence length="178" mass="20101">MHTVLKLTATVVAIVLILGLVLPSKFEVHREITINAPPQAIHPYINELFLWPLWSPWEELDPTTRITLGEPSQGIGANQTWTDRSGGGELVIIASDPLNGIRYDARFGSNREHYPAELRLRAIGPNQTQVRWQIQGKMTTPIMAPFLAMMANRMIGDPFQQGLAKLKWVVEERQQPEE</sequence>
<dbReference type="Proteomes" id="UP001499988">
    <property type="component" value="Unassembled WGS sequence"/>
</dbReference>
<proteinExistence type="predicted"/>
<dbReference type="EMBL" id="BAABJZ010000020">
    <property type="protein sequence ID" value="GAA4881330.1"/>
    <property type="molecule type" value="Genomic_DNA"/>
</dbReference>
<reference evidence="2" key="1">
    <citation type="journal article" date="2019" name="Int. J. Syst. Evol. Microbiol.">
        <title>The Global Catalogue of Microorganisms (GCM) 10K type strain sequencing project: providing services to taxonomists for standard genome sequencing and annotation.</title>
        <authorList>
            <consortium name="The Broad Institute Genomics Platform"/>
            <consortium name="The Broad Institute Genome Sequencing Center for Infectious Disease"/>
            <person name="Wu L."/>
            <person name="Ma J."/>
        </authorList>
    </citation>
    <scope>NUCLEOTIDE SEQUENCE [LARGE SCALE GENOMIC DNA]</scope>
    <source>
        <strain evidence="2">JCM 18401</strain>
    </source>
</reference>
<dbReference type="SUPFAM" id="SSF55961">
    <property type="entry name" value="Bet v1-like"/>
    <property type="match status" value="1"/>
</dbReference>